<comment type="caution">
    <text evidence="2">The sequence shown here is derived from an EMBL/GenBank/DDBJ whole genome shotgun (WGS) entry which is preliminary data.</text>
</comment>
<keyword evidence="1" id="KW-1133">Transmembrane helix</keyword>
<dbReference type="EMBL" id="MZGJ01000006">
    <property type="protein sequence ID" value="OQX51236.1"/>
    <property type="molecule type" value="Genomic_DNA"/>
</dbReference>
<proteinExistence type="predicted"/>
<name>A0A1W9NYL4_UNCC3</name>
<keyword evidence="1" id="KW-0472">Membrane</keyword>
<reference evidence="3" key="1">
    <citation type="submission" date="2017-03" db="EMBL/GenBank/DDBJ databases">
        <title>Novel pathways for hydrocarbon cycling and metabolic interdependencies in hydrothermal sediment communities.</title>
        <authorList>
            <person name="Dombrowski N."/>
            <person name="Seitz K."/>
            <person name="Teske A."/>
            <person name="Baker B."/>
        </authorList>
    </citation>
    <scope>NUCLEOTIDE SEQUENCE [LARGE SCALE GENOMIC DNA]</scope>
</reference>
<sequence>MAITKHQITNKFKIQITKTFGLGLTFGIFNLPLYGYALLQERSPARKIYPLPKRWVFTVGFYS</sequence>
<dbReference type="Proteomes" id="UP000192520">
    <property type="component" value="Unassembled WGS sequence"/>
</dbReference>
<gene>
    <name evidence="2" type="ORF">B5M47_01625</name>
</gene>
<evidence type="ECO:0000256" key="1">
    <source>
        <dbReference type="SAM" id="Phobius"/>
    </source>
</evidence>
<evidence type="ECO:0000313" key="2">
    <source>
        <dbReference type="EMBL" id="OQX51236.1"/>
    </source>
</evidence>
<accession>A0A1W9NYL4</accession>
<organism evidence="2 3">
    <name type="scientific">candidate division CPR3 bacterium 4484_211</name>
    <dbReference type="NCBI Taxonomy" id="1968527"/>
    <lineage>
        <taxon>Bacteria</taxon>
        <taxon>Bacteria division CPR3</taxon>
    </lineage>
</organism>
<evidence type="ECO:0000313" key="3">
    <source>
        <dbReference type="Proteomes" id="UP000192520"/>
    </source>
</evidence>
<protein>
    <submittedName>
        <fullName evidence="2">Uncharacterized protein</fullName>
    </submittedName>
</protein>
<dbReference type="AlphaFoldDB" id="A0A1W9NYL4"/>
<keyword evidence="1" id="KW-0812">Transmembrane</keyword>
<feature type="transmembrane region" description="Helical" evidence="1">
    <location>
        <begin position="20"/>
        <end position="39"/>
    </location>
</feature>